<dbReference type="PANTHER" id="PTHR47190:SF2">
    <property type="entry name" value="CELLOBIOSE DEHYDROGENASE (AFU_ORTHOLOGUE AFUA_2G17620)"/>
    <property type="match status" value="1"/>
</dbReference>
<name>A0A9P1H5Z8_9PEZI</name>
<dbReference type="Gene3D" id="3.50.50.60">
    <property type="entry name" value="FAD/NAD(P)-binding domain"/>
    <property type="match status" value="1"/>
</dbReference>
<evidence type="ECO:0000256" key="3">
    <source>
        <dbReference type="SAM" id="SignalP"/>
    </source>
</evidence>
<dbReference type="SUPFAM" id="SSF54373">
    <property type="entry name" value="FAD-linked reductases, C-terminal domain"/>
    <property type="match status" value="1"/>
</dbReference>
<dbReference type="Pfam" id="PF16010">
    <property type="entry name" value="CDH-cyt"/>
    <property type="match status" value="2"/>
</dbReference>
<dbReference type="EMBL" id="CALLCH030000016">
    <property type="protein sequence ID" value="CAI4217414.1"/>
    <property type="molecule type" value="Genomic_DNA"/>
</dbReference>
<comment type="similarity">
    <text evidence="1">Belongs to the GMC oxidoreductase family.</text>
</comment>
<reference evidence="5" key="1">
    <citation type="submission" date="2022-11" db="EMBL/GenBank/DDBJ databases">
        <authorList>
            <person name="Scott C."/>
            <person name="Bruce N."/>
        </authorList>
    </citation>
    <scope>NUCLEOTIDE SEQUENCE</scope>
</reference>
<keyword evidence="1" id="KW-0274">FAD</keyword>
<dbReference type="AlphaFoldDB" id="A0A9P1H5Z8"/>
<feature type="signal peptide" evidence="3">
    <location>
        <begin position="1"/>
        <end position="23"/>
    </location>
</feature>
<feature type="compositionally biased region" description="Low complexity" evidence="2">
    <location>
        <begin position="241"/>
        <end position="259"/>
    </location>
</feature>
<dbReference type="Proteomes" id="UP000838763">
    <property type="component" value="Unassembled WGS sequence"/>
</dbReference>
<dbReference type="PANTHER" id="PTHR47190">
    <property type="entry name" value="DEHYDROGENASE, PUTATIVE-RELATED"/>
    <property type="match status" value="1"/>
</dbReference>
<evidence type="ECO:0000313" key="6">
    <source>
        <dbReference type="Proteomes" id="UP000838763"/>
    </source>
</evidence>
<evidence type="ECO:0000256" key="2">
    <source>
        <dbReference type="SAM" id="MobiDB-lite"/>
    </source>
</evidence>
<dbReference type="InterPro" id="IPR036188">
    <property type="entry name" value="FAD/NAD-bd_sf"/>
</dbReference>
<keyword evidence="6" id="KW-1185">Reference proteome</keyword>
<dbReference type="OrthoDB" id="413885at2759"/>
<dbReference type="CDD" id="cd09630">
    <property type="entry name" value="CDH_like_cytochrome"/>
    <property type="match status" value="1"/>
</dbReference>
<dbReference type="InterPro" id="IPR000172">
    <property type="entry name" value="GMC_OxRdtase_N"/>
</dbReference>
<feature type="domain" description="Glucose-methanol-choline oxidoreductase N-terminal" evidence="4">
    <location>
        <begin position="324"/>
        <end position="347"/>
    </location>
</feature>
<evidence type="ECO:0000313" key="5">
    <source>
        <dbReference type="EMBL" id="CAI4217414.1"/>
    </source>
</evidence>
<keyword evidence="3" id="KW-0732">Signal</keyword>
<dbReference type="PROSITE" id="PS00623">
    <property type="entry name" value="GMC_OXRED_1"/>
    <property type="match status" value="1"/>
</dbReference>
<keyword evidence="1" id="KW-0285">Flavoprotein</keyword>
<accession>A0A9P1H5Z8</accession>
<feature type="compositionally biased region" description="Pro residues" evidence="2">
    <location>
        <begin position="216"/>
        <end position="240"/>
    </location>
</feature>
<organism evidence="5 6">
    <name type="scientific">Parascedosporium putredinis</name>
    <dbReference type="NCBI Taxonomy" id="1442378"/>
    <lineage>
        <taxon>Eukaryota</taxon>
        <taxon>Fungi</taxon>
        <taxon>Dikarya</taxon>
        <taxon>Ascomycota</taxon>
        <taxon>Pezizomycotina</taxon>
        <taxon>Sordariomycetes</taxon>
        <taxon>Hypocreomycetidae</taxon>
        <taxon>Microascales</taxon>
        <taxon>Microascaceae</taxon>
        <taxon>Parascedosporium</taxon>
    </lineage>
</organism>
<dbReference type="Gene3D" id="2.60.40.1210">
    <property type="entry name" value="Cellobiose dehydrogenase, cytochrome domain"/>
    <property type="match status" value="2"/>
</dbReference>
<dbReference type="SUPFAM" id="SSF51905">
    <property type="entry name" value="FAD/NAD(P)-binding domain"/>
    <property type="match status" value="1"/>
</dbReference>
<evidence type="ECO:0000259" key="4">
    <source>
        <dbReference type="PROSITE" id="PS00623"/>
    </source>
</evidence>
<dbReference type="SUPFAM" id="SSF49344">
    <property type="entry name" value="CBD9-like"/>
    <property type="match status" value="1"/>
</dbReference>
<dbReference type="Gene3D" id="3.30.410.10">
    <property type="entry name" value="Cholesterol Oxidase, domain 2"/>
    <property type="match status" value="1"/>
</dbReference>
<sequence>MHFSRRIVTTLVAAASLWQECHGQGPLATVITDPGTGIVFDAWSATTTQTKGGMTIGMALPSNALTTDAKEFIGILTCSSSNGVGTGWCGISLGGTMPSKLLLMAWPSGNEVLTRFFVNATNYSVIFRCENCLSWDQDGETGGISTSSGFMLLGWAQAYKSPTNPSCPSKIGIEQHDTQNIFPAIPDSAIANPSYSAWAALATKTVTGDCGDGGTPPTPIPSLPPPPPACPARPAFPFPRAPRTTTSSSVAAPAVSPRRSAQRRGKEGPSHRKGSPSTGRWGGTMKPDWLEGTSLTRFDVPGLCNQIWHDSAGIACNDMDQMAGCVLGGGTAVNAGLWWKPHSQDWDYNFPTGWKSTDVSAATNRVFSKIPGTTTPSMDGKLYLQQGFEVVASGLRKSGWTEVSANAEPDKKNRTFTHTPYMYSNGERGGPLATYLVSASQRSNFKLWTGTAVTRVVRTGGHVTALEVEPFLNGGYVGKVSLTPVTGRVILSAGTFGSAKILMRSGIGPLDQLEVVKTSADGPTMVAEDQWIKLPVGYNLEDHTNTDTVITHPSVEFYDFYEAWDAPIVADKDSYLNKRTGILAQAAPNIGPVFFDQIRGNDGITRQLQWTARVEGTFETPNGKAITMSQYLGRGAKSRGRMTIARNLNTAVTTVPYLQDSNDVEAVIKGIENLQAALANVANLTWTYPLPA</sequence>
<dbReference type="InterPro" id="IPR015920">
    <property type="entry name" value="Cellobiose_DH-like_cyt"/>
</dbReference>
<dbReference type="InterPro" id="IPR053208">
    <property type="entry name" value="GMC_Oxidoreductase_CD"/>
</dbReference>
<gene>
    <name evidence="5" type="ORF">PPNO1_LOCUS7026</name>
</gene>
<feature type="chain" id="PRO_5040231107" description="Glucose-methanol-choline oxidoreductase N-terminal domain-containing protein" evidence="3">
    <location>
        <begin position="24"/>
        <end position="692"/>
    </location>
</feature>
<dbReference type="Pfam" id="PF00732">
    <property type="entry name" value="GMC_oxred_N"/>
    <property type="match status" value="1"/>
</dbReference>
<dbReference type="GO" id="GO:0050660">
    <property type="term" value="F:flavin adenine dinucleotide binding"/>
    <property type="evidence" value="ECO:0007669"/>
    <property type="project" value="InterPro"/>
</dbReference>
<evidence type="ECO:0000256" key="1">
    <source>
        <dbReference type="RuleBase" id="RU003968"/>
    </source>
</evidence>
<protein>
    <recommendedName>
        <fullName evidence="4">Glucose-methanol-choline oxidoreductase N-terminal domain-containing protein</fullName>
    </recommendedName>
</protein>
<dbReference type="GO" id="GO:0016614">
    <property type="term" value="F:oxidoreductase activity, acting on CH-OH group of donors"/>
    <property type="evidence" value="ECO:0007669"/>
    <property type="project" value="InterPro"/>
</dbReference>
<feature type="region of interest" description="Disordered" evidence="2">
    <location>
        <begin position="209"/>
        <end position="287"/>
    </location>
</feature>
<comment type="caution">
    <text evidence="5">The sequence shown here is derived from an EMBL/GenBank/DDBJ whole genome shotgun (WGS) entry which is preliminary data.</text>
</comment>
<proteinExistence type="inferred from homology"/>